<name>A0A8X7C8V9_9ARAC</name>
<gene>
    <name evidence="1" type="ORF">TNIN_368731</name>
</gene>
<dbReference type="EMBL" id="BMAV01011908">
    <property type="protein sequence ID" value="GFY58083.1"/>
    <property type="molecule type" value="Genomic_DNA"/>
</dbReference>
<sequence>MFFAHHVDYHRNSLSSRIFYFFTIQDIGMAEASGEPAVEEMVEVEIQDVAYWLRLISSKITDIERNVKVVKEGLGHLQALSEVTEHLQEQEQNEIQEDIRKLSPTASRLFDSLSGHTLNKENFKNLLMFKSFGKPKPPVLPVIRSFSSNVDGVKSQLLCYRNALDQSHLEYMNEHKKDLNLIKRIDRLVKNINEELSAETVYGLHQTSMNEYVTH</sequence>
<evidence type="ECO:0000313" key="1">
    <source>
        <dbReference type="EMBL" id="GFY58083.1"/>
    </source>
</evidence>
<organism evidence="1 2">
    <name type="scientific">Trichonephila inaurata madagascariensis</name>
    <dbReference type="NCBI Taxonomy" id="2747483"/>
    <lineage>
        <taxon>Eukaryota</taxon>
        <taxon>Metazoa</taxon>
        <taxon>Ecdysozoa</taxon>
        <taxon>Arthropoda</taxon>
        <taxon>Chelicerata</taxon>
        <taxon>Arachnida</taxon>
        <taxon>Araneae</taxon>
        <taxon>Araneomorphae</taxon>
        <taxon>Entelegynae</taxon>
        <taxon>Araneoidea</taxon>
        <taxon>Nephilidae</taxon>
        <taxon>Trichonephila</taxon>
        <taxon>Trichonephila inaurata</taxon>
    </lineage>
</organism>
<evidence type="ECO:0000313" key="2">
    <source>
        <dbReference type="Proteomes" id="UP000886998"/>
    </source>
</evidence>
<dbReference type="AlphaFoldDB" id="A0A8X7C8V9"/>
<comment type="caution">
    <text evidence="1">The sequence shown here is derived from an EMBL/GenBank/DDBJ whole genome shotgun (WGS) entry which is preliminary data.</text>
</comment>
<accession>A0A8X7C8V9</accession>
<dbReference type="OrthoDB" id="6437704at2759"/>
<reference evidence="1" key="1">
    <citation type="submission" date="2020-08" db="EMBL/GenBank/DDBJ databases">
        <title>Multicomponent nature underlies the extraordinary mechanical properties of spider dragline silk.</title>
        <authorList>
            <person name="Kono N."/>
            <person name="Nakamura H."/>
            <person name="Mori M."/>
            <person name="Yoshida Y."/>
            <person name="Ohtoshi R."/>
            <person name="Malay A.D."/>
            <person name="Moran D.A.P."/>
            <person name="Tomita M."/>
            <person name="Numata K."/>
            <person name="Arakawa K."/>
        </authorList>
    </citation>
    <scope>NUCLEOTIDE SEQUENCE</scope>
</reference>
<proteinExistence type="predicted"/>
<dbReference type="Proteomes" id="UP000886998">
    <property type="component" value="Unassembled WGS sequence"/>
</dbReference>
<keyword evidence="2" id="KW-1185">Reference proteome</keyword>
<protein>
    <submittedName>
        <fullName evidence="1">Uncharacterized protein</fullName>
    </submittedName>
</protein>